<name>A0ABQ5MH60_9FLAO</name>
<evidence type="ECO:0000256" key="1">
    <source>
        <dbReference type="ARBA" id="ARBA00006738"/>
    </source>
</evidence>
<dbReference type="PANTHER" id="PTHR34039">
    <property type="entry name" value="UPF0102 PROTEIN YRAN"/>
    <property type="match status" value="1"/>
</dbReference>
<dbReference type="RefSeq" id="WP_281764010.1">
    <property type="nucleotide sequence ID" value="NZ_BRVO01000001.1"/>
</dbReference>
<comment type="caution">
    <text evidence="3">The sequence shown here is derived from an EMBL/GenBank/DDBJ whole genome shotgun (WGS) entry which is preliminary data.</text>
</comment>
<dbReference type="HAMAP" id="MF_00048">
    <property type="entry name" value="UPF0102"/>
    <property type="match status" value="1"/>
</dbReference>
<dbReference type="Proteomes" id="UP001143543">
    <property type="component" value="Unassembled WGS sequence"/>
</dbReference>
<dbReference type="NCBIfam" id="NF009150">
    <property type="entry name" value="PRK12497.1-3"/>
    <property type="match status" value="1"/>
</dbReference>
<sequence>MADHNDFGKEAEEKAVRHLKSSGYEILAQNYYYRKAEIDILAFKNNTLIVVEVKARKNAYFGNPEQAVNKKKIRLLMEAVNNYIDLNDLDAEVRFDIIAILRQKEGFYVNHIEDAFYFF</sequence>
<dbReference type="InterPro" id="IPR011335">
    <property type="entry name" value="Restrct_endonuc-II-like"/>
</dbReference>
<gene>
    <name evidence="3" type="ORF">Y10_07330</name>
</gene>
<dbReference type="Gene3D" id="3.40.1350.10">
    <property type="match status" value="1"/>
</dbReference>
<keyword evidence="4" id="KW-1185">Reference proteome</keyword>
<protein>
    <recommendedName>
        <fullName evidence="2">UPF0102 protein Y10_07330</fullName>
    </recommendedName>
</protein>
<evidence type="ECO:0000256" key="2">
    <source>
        <dbReference type="HAMAP-Rule" id="MF_00048"/>
    </source>
</evidence>
<accession>A0ABQ5MH60</accession>
<comment type="similarity">
    <text evidence="1 2">Belongs to the UPF0102 family.</text>
</comment>
<dbReference type="EMBL" id="BRVO01000001">
    <property type="protein sequence ID" value="GLB48365.1"/>
    <property type="molecule type" value="Genomic_DNA"/>
</dbReference>
<dbReference type="InterPro" id="IPR003509">
    <property type="entry name" value="UPF0102_YraN-like"/>
</dbReference>
<organism evidence="3 4">
    <name type="scientific">Neptunitalea lumnitzerae</name>
    <dbReference type="NCBI Taxonomy" id="2965509"/>
    <lineage>
        <taxon>Bacteria</taxon>
        <taxon>Pseudomonadati</taxon>
        <taxon>Bacteroidota</taxon>
        <taxon>Flavobacteriia</taxon>
        <taxon>Flavobacteriales</taxon>
        <taxon>Flavobacteriaceae</taxon>
        <taxon>Neptunitalea</taxon>
    </lineage>
</organism>
<dbReference type="PANTHER" id="PTHR34039:SF1">
    <property type="entry name" value="UPF0102 PROTEIN YRAN"/>
    <property type="match status" value="1"/>
</dbReference>
<evidence type="ECO:0000313" key="4">
    <source>
        <dbReference type="Proteomes" id="UP001143543"/>
    </source>
</evidence>
<evidence type="ECO:0000313" key="3">
    <source>
        <dbReference type="EMBL" id="GLB48365.1"/>
    </source>
</evidence>
<dbReference type="Pfam" id="PF02021">
    <property type="entry name" value="UPF0102"/>
    <property type="match status" value="1"/>
</dbReference>
<dbReference type="CDD" id="cd20736">
    <property type="entry name" value="PoNe_Nuclease"/>
    <property type="match status" value="1"/>
</dbReference>
<dbReference type="InterPro" id="IPR011856">
    <property type="entry name" value="tRNA_endonuc-like_dom_sf"/>
</dbReference>
<dbReference type="SUPFAM" id="SSF52980">
    <property type="entry name" value="Restriction endonuclease-like"/>
    <property type="match status" value="1"/>
</dbReference>
<reference evidence="3" key="1">
    <citation type="submission" date="2022-07" db="EMBL/GenBank/DDBJ databases">
        <title>Taxonomy of Novel Oxalotrophic and Methylotrophic Bacteria.</title>
        <authorList>
            <person name="Sahin N."/>
            <person name="Tani A."/>
        </authorList>
    </citation>
    <scope>NUCLEOTIDE SEQUENCE</scope>
    <source>
        <strain evidence="3">Y10</strain>
    </source>
</reference>
<proteinExistence type="inferred from homology"/>